<dbReference type="AlphaFoldDB" id="A0A671XL41"/>
<dbReference type="Ensembl" id="ENSSAUT00010054495.1">
    <property type="protein sequence ID" value="ENSSAUP00010051823.1"/>
    <property type="gene ID" value="ENSSAUG00010021514.1"/>
</dbReference>
<reference evidence="2" key="1">
    <citation type="submission" date="2021-04" db="EMBL/GenBank/DDBJ databases">
        <authorList>
            <consortium name="Wellcome Sanger Institute Data Sharing"/>
        </authorList>
    </citation>
    <scope>NUCLEOTIDE SEQUENCE [LARGE SCALE GENOMIC DNA]</scope>
</reference>
<organism evidence="2 3">
    <name type="scientific">Sparus aurata</name>
    <name type="common">Gilthead sea bream</name>
    <dbReference type="NCBI Taxonomy" id="8175"/>
    <lineage>
        <taxon>Eukaryota</taxon>
        <taxon>Metazoa</taxon>
        <taxon>Chordata</taxon>
        <taxon>Craniata</taxon>
        <taxon>Vertebrata</taxon>
        <taxon>Euteleostomi</taxon>
        <taxon>Actinopterygii</taxon>
        <taxon>Neopterygii</taxon>
        <taxon>Teleostei</taxon>
        <taxon>Neoteleostei</taxon>
        <taxon>Acanthomorphata</taxon>
        <taxon>Eupercaria</taxon>
        <taxon>Spariformes</taxon>
        <taxon>Sparidae</taxon>
        <taxon>Sparus</taxon>
    </lineage>
</organism>
<dbReference type="OMA" id="LHFYFTP"/>
<feature type="region of interest" description="Disordered" evidence="1">
    <location>
        <begin position="1"/>
        <end position="23"/>
    </location>
</feature>
<accession>A0A671XL41</accession>
<dbReference type="PANTHER" id="PTHR34759:SF1">
    <property type="entry name" value="SPERMATOGENESIS-ASSOCIATED PROTEIN 48"/>
    <property type="match status" value="1"/>
</dbReference>
<dbReference type="Proteomes" id="UP000472265">
    <property type="component" value="Chromosome 15"/>
</dbReference>
<evidence type="ECO:0000313" key="3">
    <source>
        <dbReference type="Proteomes" id="UP000472265"/>
    </source>
</evidence>
<evidence type="ECO:0000313" key="2">
    <source>
        <dbReference type="Ensembl" id="ENSSAUP00010051823.1"/>
    </source>
</evidence>
<sequence>KPSHHYLDNSPRPGCANSPFPRFHPPAEQVTLAPVRDDIPLLDPCCGQLSAGAEVELGVKGRQKFIDFHHVASALWVPPGLRERPQTASNYSEDLRQDKAWNSRKIPDAVVRARLNGN</sequence>
<protein>
    <submittedName>
        <fullName evidence="2">Uncharacterized protein</fullName>
    </submittedName>
</protein>
<dbReference type="InParanoid" id="A0A671XL41"/>
<dbReference type="PANTHER" id="PTHR34759">
    <property type="entry name" value="SPERMATOGENESIS-ASSOCIATED PROTEIN 48"/>
    <property type="match status" value="1"/>
</dbReference>
<reference evidence="2" key="3">
    <citation type="submission" date="2025-09" db="UniProtKB">
        <authorList>
            <consortium name="Ensembl"/>
        </authorList>
    </citation>
    <scope>IDENTIFICATION</scope>
</reference>
<evidence type="ECO:0000256" key="1">
    <source>
        <dbReference type="SAM" id="MobiDB-lite"/>
    </source>
</evidence>
<name>A0A671XL41_SPAAU</name>
<proteinExistence type="predicted"/>
<keyword evidence="3" id="KW-1185">Reference proteome</keyword>
<reference evidence="2" key="2">
    <citation type="submission" date="2025-08" db="UniProtKB">
        <authorList>
            <consortium name="Ensembl"/>
        </authorList>
    </citation>
    <scope>IDENTIFICATION</scope>
</reference>
<dbReference type="InterPro" id="IPR027867">
    <property type="entry name" value="SPATA48"/>
</dbReference>
<dbReference type="GeneTree" id="ENSGT00940000175717"/>